<dbReference type="Gene3D" id="3.40.1350.10">
    <property type="match status" value="1"/>
</dbReference>
<dbReference type="Pfam" id="PF04471">
    <property type="entry name" value="Mrr_cat"/>
    <property type="match status" value="1"/>
</dbReference>
<dbReference type="GO" id="GO:0009307">
    <property type="term" value="P:DNA restriction-modification system"/>
    <property type="evidence" value="ECO:0007669"/>
    <property type="project" value="InterPro"/>
</dbReference>
<feature type="domain" description="Restriction endonuclease type IV Mrr" evidence="1">
    <location>
        <begin position="11"/>
        <end position="127"/>
    </location>
</feature>
<evidence type="ECO:0000313" key="2">
    <source>
        <dbReference type="EMBL" id="RVT98470.1"/>
    </source>
</evidence>
<dbReference type="GO" id="GO:0004519">
    <property type="term" value="F:endonuclease activity"/>
    <property type="evidence" value="ECO:0007669"/>
    <property type="project" value="InterPro"/>
</dbReference>
<dbReference type="InterPro" id="IPR011856">
    <property type="entry name" value="tRNA_endonuc-like_dom_sf"/>
</dbReference>
<name>A0A3S2VL03_9SPHI</name>
<gene>
    <name evidence="2" type="ORF">EOD41_16920</name>
</gene>
<accession>A0A3S2VL03</accession>
<dbReference type="AlphaFoldDB" id="A0A3S2VL03"/>
<comment type="caution">
    <text evidence="2">The sequence shown here is derived from an EMBL/GenBank/DDBJ whole genome shotgun (WGS) entry which is preliminary data.</text>
</comment>
<protein>
    <recommendedName>
        <fullName evidence="1">Restriction endonuclease type IV Mrr domain-containing protein</fullName>
    </recommendedName>
</protein>
<dbReference type="SUPFAM" id="SSF52980">
    <property type="entry name" value="Restriction endonuclease-like"/>
    <property type="match status" value="1"/>
</dbReference>
<dbReference type="EMBL" id="SACK01000008">
    <property type="protein sequence ID" value="RVT98470.1"/>
    <property type="molecule type" value="Genomic_DNA"/>
</dbReference>
<reference evidence="2 3" key="1">
    <citation type="submission" date="2019-01" db="EMBL/GenBank/DDBJ databases">
        <authorList>
            <person name="Chen W.-M."/>
        </authorList>
    </citation>
    <scope>NUCLEOTIDE SEQUENCE [LARGE SCALE GENOMIC DNA]</scope>
    <source>
        <strain evidence="2 3">YBJ-36</strain>
    </source>
</reference>
<dbReference type="GO" id="GO:0003677">
    <property type="term" value="F:DNA binding"/>
    <property type="evidence" value="ECO:0007669"/>
    <property type="project" value="InterPro"/>
</dbReference>
<dbReference type="InterPro" id="IPR007560">
    <property type="entry name" value="Restrct_endonuc_IV_Mrr"/>
</dbReference>
<dbReference type="OrthoDB" id="789121at2"/>
<keyword evidence="3" id="KW-1185">Reference proteome</keyword>
<sequence length="308" mass="36486">MAYQEDDIDFDRLDWKQFEELCYDILVRFRFHTMAWRQGGADHGRDIEARRTVTDTITSPYTEKWFIECKRHSQGLPLDQVVEKINWARVEKAEHFLLIVSSYLTTATREWLEKARQTESFMIHTIEGKFLKQQLLLFPDIIVKYFADDHVRLVRGLLQQWVSHHILPGPKALYDLYHQLDFTKLNHEELAFLWHAYTHAEEPLEQYYHDEDLEPISSDMMVPFDFLIPHLKKAQNWEYPVMKASEEDRFGMINGLGQAWMDPEGSDFAYAHIQYELPDGERVQVLLVKENKILEVRIASGYKSASFL</sequence>
<evidence type="ECO:0000313" key="3">
    <source>
        <dbReference type="Proteomes" id="UP000282759"/>
    </source>
</evidence>
<dbReference type="RefSeq" id="WP_127707096.1">
    <property type="nucleotide sequence ID" value="NZ_SACK01000008.1"/>
</dbReference>
<evidence type="ECO:0000259" key="1">
    <source>
        <dbReference type="Pfam" id="PF04471"/>
    </source>
</evidence>
<organism evidence="2 3">
    <name type="scientific">Mucilaginibacter limnophilus</name>
    <dbReference type="NCBI Taxonomy" id="1932778"/>
    <lineage>
        <taxon>Bacteria</taxon>
        <taxon>Pseudomonadati</taxon>
        <taxon>Bacteroidota</taxon>
        <taxon>Sphingobacteriia</taxon>
        <taxon>Sphingobacteriales</taxon>
        <taxon>Sphingobacteriaceae</taxon>
        <taxon>Mucilaginibacter</taxon>
    </lineage>
</organism>
<dbReference type="Proteomes" id="UP000282759">
    <property type="component" value="Unassembled WGS sequence"/>
</dbReference>
<proteinExistence type="predicted"/>
<dbReference type="InterPro" id="IPR011335">
    <property type="entry name" value="Restrct_endonuc-II-like"/>
</dbReference>